<keyword evidence="2" id="KW-1185">Reference proteome</keyword>
<name>A0A4C1VLA4_EUMVA</name>
<organism evidence="1 2">
    <name type="scientific">Eumeta variegata</name>
    <name type="common">Bagworm moth</name>
    <name type="synonym">Eumeta japonica</name>
    <dbReference type="NCBI Taxonomy" id="151549"/>
    <lineage>
        <taxon>Eukaryota</taxon>
        <taxon>Metazoa</taxon>
        <taxon>Ecdysozoa</taxon>
        <taxon>Arthropoda</taxon>
        <taxon>Hexapoda</taxon>
        <taxon>Insecta</taxon>
        <taxon>Pterygota</taxon>
        <taxon>Neoptera</taxon>
        <taxon>Endopterygota</taxon>
        <taxon>Lepidoptera</taxon>
        <taxon>Glossata</taxon>
        <taxon>Ditrysia</taxon>
        <taxon>Tineoidea</taxon>
        <taxon>Psychidae</taxon>
        <taxon>Oiketicinae</taxon>
        <taxon>Eumeta</taxon>
    </lineage>
</organism>
<comment type="caution">
    <text evidence="1">The sequence shown here is derived from an EMBL/GenBank/DDBJ whole genome shotgun (WGS) entry which is preliminary data.</text>
</comment>
<dbReference type="EMBL" id="BGZK01000370">
    <property type="protein sequence ID" value="GBP39786.1"/>
    <property type="molecule type" value="Genomic_DNA"/>
</dbReference>
<accession>A0A4C1VLA4</accession>
<evidence type="ECO:0000313" key="2">
    <source>
        <dbReference type="Proteomes" id="UP000299102"/>
    </source>
</evidence>
<dbReference type="AlphaFoldDB" id="A0A4C1VLA4"/>
<evidence type="ECO:0000313" key="1">
    <source>
        <dbReference type="EMBL" id="GBP39786.1"/>
    </source>
</evidence>
<proteinExistence type="predicted"/>
<dbReference type="Proteomes" id="UP000299102">
    <property type="component" value="Unassembled WGS sequence"/>
</dbReference>
<gene>
    <name evidence="1" type="ORF">EVAR_23112_1</name>
</gene>
<reference evidence="1 2" key="1">
    <citation type="journal article" date="2019" name="Commun. Biol.">
        <title>The bagworm genome reveals a unique fibroin gene that provides high tensile strength.</title>
        <authorList>
            <person name="Kono N."/>
            <person name="Nakamura H."/>
            <person name="Ohtoshi R."/>
            <person name="Tomita M."/>
            <person name="Numata K."/>
            <person name="Arakawa K."/>
        </authorList>
    </citation>
    <scope>NUCLEOTIDE SEQUENCE [LARGE SCALE GENOMIC DNA]</scope>
</reference>
<protein>
    <submittedName>
        <fullName evidence="1">Uncharacterized protein</fullName>
    </submittedName>
</protein>
<sequence>MTENLVKRGSTEYFTFTKVKNAFPIGSARDNEKRSVNVNAQGFNYYRYRYIDNKQTSIYLEDSSTIYGRSRSLFAQRRARLTMAGGRRAVPYLECPASISRLNLL</sequence>